<protein>
    <submittedName>
        <fullName evidence="2 3">Uncharacterized protein</fullName>
    </submittedName>
</protein>
<reference evidence="3 4" key="3">
    <citation type="journal article" date="2017" name="G3 (Bethesda)">
        <title>Comparative analysis highlights variable genome content of wheat rusts and divergence of the mating loci.</title>
        <authorList>
            <person name="Cuomo C.A."/>
            <person name="Bakkeren G."/>
            <person name="Khalil H.B."/>
            <person name="Panwar V."/>
            <person name="Joly D."/>
            <person name="Linning R."/>
            <person name="Sakthikumar S."/>
            <person name="Song X."/>
            <person name="Adiconis X."/>
            <person name="Fan L."/>
            <person name="Goldberg J.M."/>
            <person name="Levin J.Z."/>
            <person name="Young S."/>
            <person name="Zeng Q."/>
            <person name="Anikster Y."/>
            <person name="Bruce M."/>
            <person name="Wang M."/>
            <person name="Yin C."/>
            <person name="McCallum B."/>
            <person name="Szabo L.J."/>
            <person name="Hulbert S."/>
            <person name="Chen X."/>
            <person name="Fellers J.P."/>
        </authorList>
    </citation>
    <scope>NUCLEOTIDE SEQUENCE</scope>
    <source>
        <strain evidence="4">Isolate 1-1 / race 1 (BBBD)</strain>
        <strain evidence="3">isolate 1-1 / race 1 (BBBD)</strain>
    </source>
</reference>
<feature type="compositionally biased region" description="Polar residues" evidence="1">
    <location>
        <begin position="442"/>
        <end position="462"/>
    </location>
</feature>
<dbReference type="Proteomes" id="UP000005240">
    <property type="component" value="Unassembled WGS sequence"/>
</dbReference>
<feature type="compositionally biased region" description="Polar residues" evidence="1">
    <location>
        <begin position="267"/>
        <end position="291"/>
    </location>
</feature>
<dbReference type="PANTHER" id="PTHR28122">
    <property type="entry name" value="E3 UBIQUITIN-PROTEIN LIGASE SUBSTRATE RECEPTOR MMS22"/>
    <property type="match status" value="1"/>
</dbReference>
<feature type="compositionally biased region" description="Acidic residues" evidence="1">
    <location>
        <begin position="358"/>
        <end position="376"/>
    </location>
</feature>
<feature type="compositionally biased region" description="Acidic residues" evidence="1">
    <location>
        <begin position="167"/>
        <end position="180"/>
    </location>
</feature>
<accession>A0A180H1W5</accession>
<dbReference type="GO" id="GO:0000724">
    <property type="term" value="P:double-strand break repair via homologous recombination"/>
    <property type="evidence" value="ECO:0007669"/>
    <property type="project" value="TreeGrafter"/>
</dbReference>
<dbReference type="EMBL" id="ADAS02000006">
    <property type="protein sequence ID" value="OAV98629.1"/>
    <property type="molecule type" value="Genomic_DNA"/>
</dbReference>
<feature type="compositionally biased region" description="Polar residues" evidence="1">
    <location>
        <begin position="1441"/>
        <end position="1454"/>
    </location>
</feature>
<sequence length="1765" mass="199088">MASQSEDEEGSLILGSLHSRSQRRRQRTNYFEALMTTNNNEEEEEDCSPPSSSLPSVIIPRNTTEQATNPAEPRTNPAEPTTNPPEPTDGLAEPANPPEPTAEHEQPPQRAFRARKPNQLKPFTTETRAYISKLNHNGWQDAVVKNPKLNNRTDPPSPALSINLSQAEEEEEHESEEQESLPELSQIAQFCPRKFHNRPPPRNKPKANNQPQHRPSESANQQAPSDRTTHPSTTHTYRTPQRAPSTTHTPSQQSIPSPSLPSSPSIVFQSNQASPLQSTSRKRTASLQGQANPKKRHSRPLSPKSRAPRQNNHSADRHLKTKNRKSSASADTIQPRNHGKSKANLPKHSARATLLSDGSEDHEEEQEDGEEEEPNDLLEIPKPLKAKDLKGLNRMMPHVFGKKAQADVLLIIQENKSKKANDADSRDQQSRAERQPKKPATRTRSLPPSSPQNESSLRATTDSPHHQRRRRQQLQQQQQQESTGESRRRVGISRSSSATSQFLYPSRPLQRSVSHASSVSSRVSQNPSSKASHAVSPPLSTISLKSDHVLWKTYESANGRSRLKLAPPGLRDDDRTEIELPEVPIWQFKDFSPDFGISRIPAHLMITSQVGYLSDGHIPDLISLLDGSSQYAIVDPAEIFEQSFSGFMTLEEWHERLPTMADRIHDELSGWLANDPQRTMDALNQTARWFMFMGRWITSVGFDDRLFDSLLDWIDRLLDRIDDLAVDAVNRSEYSNLLLVTSWGIFELVVRLELRSRRRPLHGARSLRTLLELGHRSLYHLLRRLLEYGPPVTMGKLRAYASDDDREGNLFDVSIEVWAALLSIILAPIGDGLRPEYLLIESFWTMIIDGTRVHAQRIEISQLACGEAVSYLSMMLCAISQILPSGQTIEAGRMEAHWPVLVAALGKIPEGILAERLEVRPGERRDRYIRTLFARILVFHERWDWELCFDDGMVERLYKILNAGRFERLSIELPKMTQRFGAVDSFPHLLEDIDPDELKQILSSEDLSFRLNTKMRADDSCFGIFLKILVLGFRALPRPIEASKQKEIEKIISRCNPLRQLSFKPSRELGPTDPTISEQNRTSLVNHSALFLIYSILFPNTLKRQWSFLCNLYSFASIDHPARSTHLKILCQYAKFLKPSSSPSSSSSMVQGFEYLKVIVKKFSENLTLLKLEYSKLKDRESAIQGRLTTTSGGASAASSSRDIFKKDSAEHVALRLELREITDLISSRIQLVTQIFDSLLHLFSFYSHDLSRHDHPWTYPALFWLSSSWTVDLEESSLMKEKQVIKAFNQLAYALLDRRKVKMAEVMEDERRVLAIEAQLREACRVGAGDGEELAYDELVLQKSELQEQIEAVYGLDREFVERAVSVLPGPLTKSLQSLIIDHHDEAADEHQLGFFSVGLQTTRLLGRIDRLRAALEPGFNWLENFRAVERRLAEPGGSPPQTKSKTVSNSVPKNRDGLRMMTLAMTGLMSYLIGNLNGYYEPAAHLSQPRQASPSSSNPMSDLAQVYRGQVRLEVLKVWIDSLTFVEYSLQLPFCAFIVRLEHHLAALPAPHPGHQDELYGTFVPPVDAWHRWLGLNRVLDPAGRAPIGPDHALDGELDFVLGLGASERAAVASAFESKRVEVFELIFGEMKKHLSQSIEGSSEAAAPGKMGPERHVRLYKEILGRVAESVSTLNRRLVVLIGAPHDPAYPLLKPRLEKLLSSWKTAVKAIFLDGLGLTHNPDPSNAPFRDRPQDQSGVQLNRFFNFESFPKLRILKSFLGIA</sequence>
<feature type="compositionally biased region" description="Acidic residues" evidence="1">
    <location>
        <begin position="1"/>
        <end position="10"/>
    </location>
</feature>
<dbReference type="VEuPathDB" id="FungiDB:PTTG_01756"/>
<keyword evidence="4" id="KW-1185">Reference proteome</keyword>
<gene>
    <name evidence="2" type="ORF">PTTG_01756</name>
</gene>
<name>A0A180H1W5_PUCT1</name>
<feature type="compositionally biased region" description="Polar residues" evidence="1">
    <location>
        <begin position="217"/>
        <end position="226"/>
    </location>
</feature>
<evidence type="ECO:0000313" key="3">
    <source>
        <dbReference type="EnsemblFungi" id="PTTG_01756-t43_2-p1"/>
    </source>
</evidence>
<feature type="region of interest" description="Disordered" evidence="1">
    <location>
        <begin position="145"/>
        <end position="383"/>
    </location>
</feature>
<evidence type="ECO:0000256" key="1">
    <source>
        <dbReference type="SAM" id="MobiDB-lite"/>
    </source>
</evidence>
<organism evidence="2">
    <name type="scientific">Puccinia triticina (isolate 1-1 / race 1 (BBBD))</name>
    <name type="common">Brown leaf rust fungus</name>
    <dbReference type="NCBI Taxonomy" id="630390"/>
    <lineage>
        <taxon>Eukaryota</taxon>
        <taxon>Fungi</taxon>
        <taxon>Dikarya</taxon>
        <taxon>Basidiomycota</taxon>
        <taxon>Pucciniomycotina</taxon>
        <taxon>Pucciniomycetes</taxon>
        <taxon>Pucciniales</taxon>
        <taxon>Pucciniaceae</taxon>
        <taxon>Puccinia</taxon>
    </lineage>
</organism>
<reference evidence="3" key="4">
    <citation type="submission" date="2025-05" db="UniProtKB">
        <authorList>
            <consortium name="EnsemblFungi"/>
        </authorList>
    </citation>
    <scope>IDENTIFICATION</scope>
    <source>
        <strain evidence="3">isolate 1-1 / race 1 (BBBD)</strain>
    </source>
</reference>
<feature type="compositionally biased region" description="Polar residues" evidence="1">
    <location>
        <begin position="326"/>
        <end position="335"/>
    </location>
</feature>
<feature type="compositionally biased region" description="Basic residues" evidence="1">
    <location>
        <begin position="193"/>
        <end position="205"/>
    </location>
</feature>
<feature type="compositionally biased region" description="Low complexity" evidence="1">
    <location>
        <begin position="69"/>
        <end position="81"/>
    </location>
</feature>
<evidence type="ECO:0000313" key="4">
    <source>
        <dbReference type="Proteomes" id="UP000005240"/>
    </source>
</evidence>
<dbReference type="GO" id="GO:0031297">
    <property type="term" value="P:replication fork processing"/>
    <property type="evidence" value="ECO:0007669"/>
    <property type="project" value="InterPro"/>
</dbReference>
<feature type="region of interest" description="Disordered" evidence="1">
    <location>
        <begin position="414"/>
        <end position="537"/>
    </location>
</feature>
<dbReference type="GO" id="GO:0035361">
    <property type="term" value="C:Cul8-RING ubiquitin ligase complex"/>
    <property type="evidence" value="ECO:0007669"/>
    <property type="project" value="TreeGrafter"/>
</dbReference>
<feature type="compositionally biased region" description="Low complexity" evidence="1">
    <location>
        <begin position="512"/>
        <end position="529"/>
    </location>
</feature>
<reference evidence="2" key="1">
    <citation type="submission" date="2009-11" db="EMBL/GenBank/DDBJ databases">
        <authorList>
            <consortium name="The Broad Institute Genome Sequencing Platform"/>
            <person name="Ward D."/>
            <person name="Feldgarden M."/>
            <person name="Earl A."/>
            <person name="Young S.K."/>
            <person name="Zeng Q."/>
            <person name="Koehrsen M."/>
            <person name="Alvarado L."/>
            <person name="Berlin A."/>
            <person name="Bochicchio J."/>
            <person name="Borenstein D."/>
            <person name="Chapman S.B."/>
            <person name="Chen Z."/>
            <person name="Engels R."/>
            <person name="Freedman E."/>
            <person name="Gellesch M."/>
            <person name="Goldberg J."/>
            <person name="Griggs A."/>
            <person name="Gujja S."/>
            <person name="Heilman E."/>
            <person name="Heiman D."/>
            <person name="Hepburn T."/>
            <person name="Howarth C."/>
            <person name="Jen D."/>
            <person name="Larson L."/>
            <person name="Lewis B."/>
            <person name="Mehta T."/>
            <person name="Park D."/>
            <person name="Pearson M."/>
            <person name="Roberts A."/>
            <person name="Saif S."/>
            <person name="Shea T."/>
            <person name="Shenoy N."/>
            <person name="Sisk P."/>
            <person name="Stolte C."/>
            <person name="Sykes S."/>
            <person name="Thomson T."/>
            <person name="Walk T."/>
            <person name="White J."/>
            <person name="Yandava C."/>
            <person name="Izard J."/>
            <person name="Baranova O.V."/>
            <person name="Blanton J.M."/>
            <person name="Tanner A.C."/>
            <person name="Dewhirst F.E."/>
            <person name="Haas B."/>
            <person name="Nusbaum C."/>
            <person name="Birren B."/>
        </authorList>
    </citation>
    <scope>NUCLEOTIDE SEQUENCE [LARGE SCALE GENOMIC DNA]</scope>
    <source>
        <strain evidence="2">1-1 BBBD Race 1</strain>
    </source>
</reference>
<evidence type="ECO:0000313" key="2">
    <source>
        <dbReference type="EMBL" id="OAV98629.1"/>
    </source>
</evidence>
<reference evidence="2" key="2">
    <citation type="submission" date="2016-05" db="EMBL/GenBank/DDBJ databases">
        <title>Comparative analysis highlights variable genome content of wheat rusts and divergence of the mating loci.</title>
        <authorList>
            <person name="Cuomo C.A."/>
            <person name="Bakkeren G."/>
            <person name="Szabo L."/>
            <person name="Khalil H."/>
            <person name="Joly D."/>
            <person name="Goldberg J."/>
            <person name="Young S."/>
            <person name="Zeng Q."/>
            <person name="Fellers J."/>
        </authorList>
    </citation>
    <scope>NUCLEOTIDE SEQUENCE [LARGE SCALE GENOMIC DNA]</scope>
    <source>
        <strain evidence="2">1-1 BBBD Race 1</strain>
    </source>
</reference>
<feature type="region of interest" description="Disordered" evidence="1">
    <location>
        <begin position="1435"/>
        <end position="1454"/>
    </location>
</feature>
<dbReference type="Pfam" id="PF09462">
    <property type="entry name" value="Mus7"/>
    <property type="match status" value="1"/>
</dbReference>
<dbReference type="EnsemblFungi" id="PTTG_01756-t43_2">
    <property type="protein sequence ID" value="PTTG_01756-t43_2-p1"/>
    <property type="gene ID" value="PTTG_01756"/>
</dbReference>
<dbReference type="PANTHER" id="PTHR28122:SF1">
    <property type="entry name" value="E3 UBIQUITIN-PROTEIN LIGASE SUBSTRATE RECEPTOR MMS22"/>
    <property type="match status" value="1"/>
</dbReference>
<dbReference type="InterPro" id="IPR019021">
    <property type="entry name" value="Mms22"/>
</dbReference>
<feature type="region of interest" description="Disordered" evidence="1">
    <location>
        <begin position="1"/>
        <end position="129"/>
    </location>
</feature>
<proteinExistence type="predicted"/>
<dbReference type="STRING" id="630390.A0A180H1W5"/>
<dbReference type="GO" id="GO:0005634">
    <property type="term" value="C:nucleus"/>
    <property type="evidence" value="ECO:0007669"/>
    <property type="project" value="InterPro"/>
</dbReference>
<feature type="compositionally biased region" description="Low complexity" evidence="1">
    <location>
        <begin position="230"/>
        <end position="266"/>
    </location>
</feature>
<dbReference type="OrthoDB" id="2386201at2759"/>
<feature type="compositionally biased region" description="Basic and acidic residues" evidence="1">
    <location>
        <begin position="415"/>
        <end position="436"/>
    </location>
</feature>